<proteinExistence type="inferred from homology"/>
<dbReference type="Gene3D" id="3.40.190.10">
    <property type="entry name" value="Periplasmic binding protein-like II"/>
    <property type="match status" value="2"/>
</dbReference>
<accession>A0A413FHM2</accession>
<evidence type="ECO:0000256" key="3">
    <source>
        <dbReference type="ARBA" id="ARBA00022475"/>
    </source>
</evidence>
<keyword evidence="2" id="KW-0813">Transport</keyword>
<evidence type="ECO:0000256" key="2">
    <source>
        <dbReference type="ARBA" id="ARBA00022448"/>
    </source>
</evidence>
<keyword evidence="7" id="KW-0449">Lipoprotein</keyword>
<dbReference type="InterPro" id="IPR050490">
    <property type="entry name" value="Bact_solute-bd_prot1"/>
</dbReference>
<evidence type="ECO:0000313" key="10">
    <source>
        <dbReference type="Proteomes" id="UP000283880"/>
    </source>
</evidence>
<keyword evidence="5" id="KW-0472">Membrane</keyword>
<dbReference type="Pfam" id="PF01547">
    <property type="entry name" value="SBP_bac_1"/>
    <property type="match status" value="1"/>
</dbReference>
<keyword evidence="6" id="KW-0564">Palmitate</keyword>
<dbReference type="GO" id="GO:0055085">
    <property type="term" value="P:transmembrane transport"/>
    <property type="evidence" value="ECO:0007669"/>
    <property type="project" value="InterPro"/>
</dbReference>
<dbReference type="EMBL" id="QSBM01000005">
    <property type="protein sequence ID" value="RGX30504.1"/>
    <property type="molecule type" value="Genomic_DNA"/>
</dbReference>
<dbReference type="OrthoDB" id="9798191at2"/>
<keyword evidence="4" id="KW-0732">Signal</keyword>
<comment type="similarity">
    <text evidence="1">Belongs to the bacterial solute-binding protein 1 family.</text>
</comment>
<evidence type="ECO:0000256" key="4">
    <source>
        <dbReference type="ARBA" id="ARBA00022729"/>
    </source>
</evidence>
<sequence>MKYSVRGGPCYNLFIQTTVKVNNRRAMKMKKIWLWRALACAGAMTLLAGCGAKTGETPETAAQTQAGQTGQSEAGTTKEGGAGELTGKLVIMTNASGGTFEAMNEVFARFMEENPGVEIEYSSQGKDYEQLMKAKMAANDLPDLFATHGWSVNRYSEYLRPLNDQEWYGDLVEEILPVMSDSEGQIYALPMNVDKSGIVYNADLLEKLGKEVPKTWDEFLDACEEAKNQGYTPVYLAGKDPGKLAGVINTVSPTYLITDEADNYRTQLKDGSFDWANYAPVFRLITTLRDSGYLNKDYQTADPITIPQKLAGGEVLFALENNATMADAYALKADAGLAMMPVPTASPEDEPVLLGGEREAYGVWKDGPNQELALELLRFMAEKENIEKVSTASGMPASMKGATGNLGVVNESYEKYADSRVFPKFDREYLPNGMWSTMKTVGSALIAGDVDVDKACQMMGEDYIKFREQNNE</sequence>
<keyword evidence="3" id="KW-1003">Cell membrane</keyword>
<gene>
    <name evidence="9" type="ORF">DWV29_08735</name>
</gene>
<evidence type="ECO:0000256" key="5">
    <source>
        <dbReference type="ARBA" id="ARBA00023136"/>
    </source>
</evidence>
<evidence type="ECO:0000256" key="1">
    <source>
        <dbReference type="ARBA" id="ARBA00008520"/>
    </source>
</evidence>
<protein>
    <submittedName>
        <fullName evidence="9">Extracellular solute-binding protein</fullName>
    </submittedName>
</protein>
<dbReference type="InterPro" id="IPR006061">
    <property type="entry name" value="SBP_1_CS"/>
</dbReference>
<dbReference type="InterPro" id="IPR006059">
    <property type="entry name" value="SBP"/>
</dbReference>
<dbReference type="AlphaFoldDB" id="A0A413FHM2"/>
<evidence type="ECO:0000256" key="7">
    <source>
        <dbReference type="ARBA" id="ARBA00023288"/>
    </source>
</evidence>
<evidence type="ECO:0000313" key="9">
    <source>
        <dbReference type="EMBL" id="RGX30504.1"/>
    </source>
</evidence>
<dbReference type="PANTHER" id="PTHR43649">
    <property type="entry name" value="ARABINOSE-BINDING PROTEIN-RELATED"/>
    <property type="match status" value="1"/>
</dbReference>
<evidence type="ECO:0000256" key="8">
    <source>
        <dbReference type="SAM" id="MobiDB-lite"/>
    </source>
</evidence>
<feature type="compositionally biased region" description="Low complexity" evidence="8">
    <location>
        <begin position="58"/>
        <end position="77"/>
    </location>
</feature>
<comment type="caution">
    <text evidence="9">The sequence shown here is derived from an EMBL/GenBank/DDBJ whole genome shotgun (WGS) entry which is preliminary data.</text>
</comment>
<feature type="region of interest" description="Disordered" evidence="8">
    <location>
        <begin position="58"/>
        <end position="81"/>
    </location>
</feature>
<dbReference type="PROSITE" id="PS01037">
    <property type="entry name" value="SBP_BACTERIAL_1"/>
    <property type="match status" value="1"/>
</dbReference>
<name>A0A413FHM2_9FIRM</name>
<dbReference type="SUPFAM" id="SSF53850">
    <property type="entry name" value="Periplasmic binding protein-like II"/>
    <property type="match status" value="1"/>
</dbReference>
<organism evidence="9 10">
    <name type="scientific">Enterocloster asparagiformis</name>
    <dbReference type="NCBI Taxonomy" id="333367"/>
    <lineage>
        <taxon>Bacteria</taxon>
        <taxon>Bacillati</taxon>
        <taxon>Bacillota</taxon>
        <taxon>Clostridia</taxon>
        <taxon>Lachnospirales</taxon>
        <taxon>Lachnospiraceae</taxon>
        <taxon>Enterocloster</taxon>
    </lineage>
</organism>
<evidence type="ECO:0000256" key="6">
    <source>
        <dbReference type="ARBA" id="ARBA00023139"/>
    </source>
</evidence>
<reference evidence="9 10" key="1">
    <citation type="submission" date="2018-08" db="EMBL/GenBank/DDBJ databases">
        <title>A genome reference for cultivated species of the human gut microbiota.</title>
        <authorList>
            <person name="Zou Y."/>
            <person name="Xue W."/>
            <person name="Luo G."/>
        </authorList>
    </citation>
    <scope>NUCLEOTIDE SEQUENCE [LARGE SCALE GENOMIC DNA]</scope>
    <source>
        <strain evidence="9 10">AF04-15</strain>
    </source>
</reference>
<dbReference type="Proteomes" id="UP000283880">
    <property type="component" value="Unassembled WGS sequence"/>
</dbReference>
<dbReference type="PANTHER" id="PTHR43649:SF33">
    <property type="entry name" value="POLYGALACTURONAN_RHAMNOGALACTURONAN-BINDING PROTEIN YTCQ"/>
    <property type="match status" value="1"/>
</dbReference>